<accession>A0A517ZJH8</accession>
<dbReference type="Proteomes" id="UP000319383">
    <property type="component" value="Chromosome"/>
</dbReference>
<sequence length="113" mass="13395">MIRLQEEIIESRPGFHRASFPEVGGEYELTTSWPMAQAFGEFDGIDFYFRAKYGAWEFETENKQGHSFPNEHPNYFVSRGTYDEKKPNVFSNEWSLRILRKCFVEFWGPPRTV</sequence>
<reference evidence="1 2" key="1">
    <citation type="submission" date="2019-02" db="EMBL/GenBank/DDBJ databases">
        <title>Deep-cultivation of Planctomycetes and their phenomic and genomic characterization uncovers novel biology.</title>
        <authorList>
            <person name="Wiegand S."/>
            <person name="Jogler M."/>
            <person name="Boedeker C."/>
            <person name="Pinto D."/>
            <person name="Vollmers J."/>
            <person name="Rivas-Marin E."/>
            <person name="Kohn T."/>
            <person name="Peeters S.H."/>
            <person name="Heuer A."/>
            <person name="Rast P."/>
            <person name="Oberbeckmann S."/>
            <person name="Bunk B."/>
            <person name="Jeske O."/>
            <person name="Meyerdierks A."/>
            <person name="Storesund J.E."/>
            <person name="Kallscheuer N."/>
            <person name="Luecker S."/>
            <person name="Lage O.M."/>
            <person name="Pohl T."/>
            <person name="Merkel B.J."/>
            <person name="Hornburger P."/>
            <person name="Mueller R.-W."/>
            <person name="Bruemmer F."/>
            <person name="Labrenz M."/>
            <person name="Spormann A.M."/>
            <person name="Op den Camp H."/>
            <person name="Overmann J."/>
            <person name="Amann R."/>
            <person name="Jetten M.S.M."/>
            <person name="Mascher T."/>
            <person name="Medema M.H."/>
            <person name="Devos D.P."/>
            <person name="Kaster A.-K."/>
            <person name="Ovreas L."/>
            <person name="Rohde M."/>
            <person name="Galperin M.Y."/>
            <person name="Jogler C."/>
        </authorList>
    </citation>
    <scope>NUCLEOTIDE SEQUENCE [LARGE SCALE GENOMIC DNA]</scope>
    <source>
        <strain evidence="1 2">Mal52</strain>
    </source>
</reference>
<evidence type="ECO:0000313" key="1">
    <source>
        <dbReference type="EMBL" id="QDU42645.1"/>
    </source>
</evidence>
<dbReference type="AlphaFoldDB" id="A0A517ZJH8"/>
<organism evidence="1 2">
    <name type="scientific">Symmachiella dynata</name>
    <dbReference type="NCBI Taxonomy" id="2527995"/>
    <lineage>
        <taxon>Bacteria</taxon>
        <taxon>Pseudomonadati</taxon>
        <taxon>Planctomycetota</taxon>
        <taxon>Planctomycetia</taxon>
        <taxon>Planctomycetales</taxon>
        <taxon>Planctomycetaceae</taxon>
        <taxon>Symmachiella</taxon>
    </lineage>
</organism>
<protein>
    <submittedName>
        <fullName evidence="1">Uncharacterized protein</fullName>
    </submittedName>
</protein>
<gene>
    <name evidence="1" type="ORF">Mal52_11120</name>
</gene>
<dbReference type="RefSeq" id="WP_145374670.1">
    <property type="nucleotide sequence ID" value="NZ_CP036276.1"/>
</dbReference>
<name>A0A517ZJH8_9PLAN</name>
<dbReference type="KEGG" id="sdyn:Mal52_11120"/>
<proteinExistence type="predicted"/>
<dbReference type="EMBL" id="CP036276">
    <property type="protein sequence ID" value="QDU42645.1"/>
    <property type="molecule type" value="Genomic_DNA"/>
</dbReference>
<keyword evidence="2" id="KW-1185">Reference proteome</keyword>
<evidence type="ECO:0000313" key="2">
    <source>
        <dbReference type="Proteomes" id="UP000319383"/>
    </source>
</evidence>